<dbReference type="EMBL" id="NGKC01000004">
    <property type="protein sequence ID" value="RSU12838.1"/>
    <property type="molecule type" value="Genomic_DNA"/>
</dbReference>
<name>A0A430AXQ9_9ENTE</name>
<evidence type="ECO:0000256" key="1">
    <source>
        <dbReference type="ARBA" id="ARBA00022475"/>
    </source>
</evidence>
<comment type="caution">
    <text evidence="7">The sequence shown here is derived from an EMBL/GenBank/DDBJ whole genome shotgun (WGS) entry which is preliminary data.</text>
</comment>
<dbReference type="Proteomes" id="UP000286773">
    <property type="component" value="Unassembled WGS sequence"/>
</dbReference>
<keyword evidence="5" id="KW-0449">Lipoprotein</keyword>
<dbReference type="Pfam" id="PF01547">
    <property type="entry name" value="SBP_bac_1"/>
    <property type="match status" value="1"/>
</dbReference>
<gene>
    <name evidence="7" type="ORF">CBF27_04685</name>
</gene>
<feature type="signal peptide" evidence="6">
    <location>
        <begin position="1"/>
        <end position="20"/>
    </location>
</feature>
<dbReference type="InterPro" id="IPR006059">
    <property type="entry name" value="SBP"/>
</dbReference>
<evidence type="ECO:0000256" key="5">
    <source>
        <dbReference type="ARBA" id="ARBA00023288"/>
    </source>
</evidence>
<dbReference type="OrthoDB" id="55273at2"/>
<evidence type="ECO:0000256" key="3">
    <source>
        <dbReference type="ARBA" id="ARBA00023136"/>
    </source>
</evidence>
<keyword evidence="8" id="KW-1185">Reference proteome</keyword>
<proteinExistence type="predicted"/>
<accession>A0A430AXQ9</accession>
<keyword evidence="2 6" id="KW-0732">Signal</keyword>
<dbReference type="InterPro" id="IPR050490">
    <property type="entry name" value="Bact_solute-bd_prot1"/>
</dbReference>
<keyword evidence="4" id="KW-0564">Palmitate</keyword>
<dbReference type="PROSITE" id="PS51257">
    <property type="entry name" value="PROKAR_LIPOPROTEIN"/>
    <property type="match status" value="1"/>
</dbReference>
<evidence type="ECO:0000256" key="6">
    <source>
        <dbReference type="SAM" id="SignalP"/>
    </source>
</evidence>
<feature type="chain" id="PRO_5038513022" evidence="6">
    <location>
        <begin position="21"/>
        <end position="432"/>
    </location>
</feature>
<organism evidence="7 8">
    <name type="scientific">Vagococcus acidifermentans</name>
    <dbReference type="NCBI Taxonomy" id="564710"/>
    <lineage>
        <taxon>Bacteria</taxon>
        <taxon>Bacillati</taxon>
        <taxon>Bacillota</taxon>
        <taxon>Bacilli</taxon>
        <taxon>Lactobacillales</taxon>
        <taxon>Enterococcaceae</taxon>
        <taxon>Vagococcus</taxon>
    </lineage>
</organism>
<dbReference type="PANTHER" id="PTHR43649:SF33">
    <property type="entry name" value="POLYGALACTURONAN_RHAMNOGALACTURONAN-BINDING PROTEIN YTCQ"/>
    <property type="match status" value="1"/>
</dbReference>
<dbReference type="PANTHER" id="PTHR43649">
    <property type="entry name" value="ARABINOSE-BINDING PROTEIN-RELATED"/>
    <property type="match status" value="1"/>
</dbReference>
<reference evidence="7 8" key="1">
    <citation type="submission" date="2017-05" db="EMBL/GenBank/DDBJ databases">
        <title>Vagococcus spp. assemblies.</title>
        <authorList>
            <person name="Gulvik C.A."/>
        </authorList>
    </citation>
    <scope>NUCLEOTIDE SEQUENCE [LARGE SCALE GENOMIC DNA]</scope>
    <source>
        <strain evidence="7 8">LMG 24798</strain>
    </source>
</reference>
<dbReference type="SUPFAM" id="SSF53850">
    <property type="entry name" value="Periplasmic binding protein-like II"/>
    <property type="match status" value="1"/>
</dbReference>
<evidence type="ECO:0000313" key="7">
    <source>
        <dbReference type="EMBL" id="RSU12838.1"/>
    </source>
</evidence>
<keyword evidence="3" id="KW-0472">Membrane</keyword>
<dbReference type="Gene3D" id="3.40.190.10">
    <property type="entry name" value="Periplasmic binding protein-like II"/>
    <property type="match status" value="1"/>
</dbReference>
<dbReference type="AlphaFoldDB" id="A0A430AXQ9"/>
<dbReference type="RefSeq" id="WP_126812898.1">
    <property type="nucleotide sequence ID" value="NZ_NGKC01000004.1"/>
</dbReference>
<keyword evidence="1" id="KW-1003">Cell membrane</keyword>
<protein>
    <submittedName>
        <fullName evidence="7">Sugar ABC transporter substrate-binding protein</fullName>
    </submittedName>
</protein>
<evidence type="ECO:0000256" key="2">
    <source>
        <dbReference type="ARBA" id="ARBA00022729"/>
    </source>
</evidence>
<evidence type="ECO:0000313" key="8">
    <source>
        <dbReference type="Proteomes" id="UP000286773"/>
    </source>
</evidence>
<evidence type="ECO:0000256" key="4">
    <source>
        <dbReference type="ARBA" id="ARBA00023139"/>
    </source>
</evidence>
<sequence length="432" mass="47924">MKKFMLAGLCVLGLGLAACGGGEKKDSGSTADKDNQLIVWTFTDELSTMINDYYLPAHKDLDFKVKVVAIPSEQFETKLDPVLGSKDAPDVIALESAFVKKYVESGMMADIGSLGLDEASENTFQYVKDVGTSKDGVLRALAWQAAPGAFYYRDSLAKELLGADSPEQVQERISDYDKFYDAAKEISEKSNNGVYMISGIQDLAKPFFGQREHGWVEDNKLVVDDSLLDLMDLSKKFVEEKLTQDTEGQSEAWFSGMSGDSIFGYSLPTWGLHYWLKPNAVSSDKAATTEGDWRMVQGAASWFWGGTWIGVTETSDKKEAAASLIKYLTTDEEFLTKWAKDTGDFVSSQTVVNEIKDDFSEEFLGGQNHYYEFSQMVENINATILTEYDQTIESLFNDNCLTPYSKGEVSKDEAIDNFKAAVGDAYPDLEID</sequence>